<comment type="caution">
    <text evidence="4">The sequence shown here is derived from an EMBL/GenBank/DDBJ whole genome shotgun (WGS) entry which is preliminary data.</text>
</comment>
<keyword evidence="5" id="KW-1185">Reference proteome</keyword>
<evidence type="ECO:0000256" key="3">
    <source>
        <dbReference type="SAM" id="SignalP"/>
    </source>
</evidence>
<dbReference type="Pfam" id="PF07012">
    <property type="entry name" value="Curlin_rpt"/>
    <property type="match status" value="2"/>
</dbReference>
<reference evidence="4" key="2">
    <citation type="submission" date="2020-09" db="EMBL/GenBank/DDBJ databases">
        <authorList>
            <person name="Sun Q."/>
            <person name="Ohkuma M."/>
        </authorList>
    </citation>
    <scope>NUCLEOTIDE SEQUENCE</scope>
    <source>
        <strain evidence="4">JCM 30078</strain>
    </source>
</reference>
<evidence type="ECO:0000256" key="1">
    <source>
        <dbReference type="ARBA" id="ARBA00009766"/>
    </source>
</evidence>
<reference evidence="4" key="1">
    <citation type="journal article" date="2014" name="Int. J. Syst. Evol. Microbiol.">
        <title>Complete genome sequence of Corynebacterium casei LMG S-19264T (=DSM 44701T), isolated from a smear-ripened cheese.</title>
        <authorList>
            <consortium name="US DOE Joint Genome Institute (JGI-PGF)"/>
            <person name="Walter F."/>
            <person name="Albersmeier A."/>
            <person name="Kalinowski J."/>
            <person name="Ruckert C."/>
        </authorList>
    </citation>
    <scope>NUCLEOTIDE SEQUENCE</scope>
    <source>
        <strain evidence="4">JCM 30078</strain>
    </source>
</reference>
<proteinExistence type="inferred from homology"/>
<comment type="similarity">
    <text evidence="1">Belongs to the CsgA/CsgB family.</text>
</comment>
<dbReference type="RefSeq" id="WP_188984187.1">
    <property type="nucleotide sequence ID" value="NZ_BMPO01000007.1"/>
</dbReference>
<evidence type="ECO:0000313" key="5">
    <source>
        <dbReference type="Proteomes" id="UP000635983"/>
    </source>
</evidence>
<evidence type="ECO:0000313" key="4">
    <source>
        <dbReference type="EMBL" id="GGK02780.1"/>
    </source>
</evidence>
<organism evidence="4 5">
    <name type="scientific">Pseudomonas matsuisoli</name>
    <dbReference type="NCBI Taxonomy" id="1515666"/>
    <lineage>
        <taxon>Bacteria</taxon>
        <taxon>Pseudomonadati</taxon>
        <taxon>Pseudomonadota</taxon>
        <taxon>Gammaproteobacteria</taxon>
        <taxon>Pseudomonadales</taxon>
        <taxon>Pseudomonadaceae</taxon>
        <taxon>Pseudomonas</taxon>
    </lineage>
</organism>
<evidence type="ECO:0000256" key="2">
    <source>
        <dbReference type="ARBA" id="ARBA00022729"/>
    </source>
</evidence>
<dbReference type="InterPro" id="IPR009742">
    <property type="entry name" value="Curlin_rpt"/>
</dbReference>
<feature type="signal peptide" evidence="3">
    <location>
        <begin position="1"/>
        <end position="23"/>
    </location>
</feature>
<keyword evidence="2 3" id="KW-0732">Signal</keyword>
<gene>
    <name evidence="4" type="ORF">GCM10009304_30750</name>
</gene>
<dbReference type="GO" id="GO:0009289">
    <property type="term" value="C:pilus"/>
    <property type="evidence" value="ECO:0007669"/>
    <property type="project" value="InterPro"/>
</dbReference>
<dbReference type="Proteomes" id="UP000635983">
    <property type="component" value="Unassembled WGS sequence"/>
</dbReference>
<sequence length="349" mass="36764">MHITRPLYGLLWILAASAPLANAHDARQDQRGDGNQATIEQTNLAHFAQQTQVGSGYRSTITQDGISQYATSRQEGGAGSAIQIVQLEAYNTAQVSQTDIYEGSIDLRQDGTNHFATISQTGSDLDFGYFGGRVELAQTGEYQQAEIFQRGSYNLASVRSSGEWNSVDITQAGSNQTASIDQSGERNRVSLTQLGEADATLNQSGSGNTIELSMGAYWSGSPVAQISQTGEGNVSVATVDAGGNRLDVIQAGTGNELTTDVLGGASRADIAQTGDYNEASVLAYDGNARLIQQGDRNEASLLTSSEASITQIGNANSAQVSNLDIGTWRSMNGSISQTGNANVASIFQQ</sequence>
<feature type="chain" id="PRO_5037874059" description="Curlin associated repeat-containing protein" evidence="3">
    <location>
        <begin position="24"/>
        <end position="349"/>
    </location>
</feature>
<dbReference type="AlphaFoldDB" id="A0A917UZW6"/>
<dbReference type="EMBL" id="BMPO01000007">
    <property type="protein sequence ID" value="GGK02780.1"/>
    <property type="molecule type" value="Genomic_DNA"/>
</dbReference>
<protein>
    <recommendedName>
        <fullName evidence="6">Curlin associated repeat-containing protein</fullName>
    </recommendedName>
</protein>
<name>A0A917UZW6_9PSED</name>
<dbReference type="GO" id="GO:0007155">
    <property type="term" value="P:cell adhesion"/>
    <property type="evidence" value="ECO:0007669"/>
    <property type="project" value="InterPro"/>
</dbReference>
<evidence type="ECO:0008006" key="6">
    <source>
        <dbReference type="Google" id="ProtNLM"/>
    </source>
</evidence>
<accession>A0A917UZW6</accession>